<accession>A0A0M8MLX2</accession>
<name>A0A0M8MLX2_9FLAO</name>
<feature type="domain" description="Beta-mannosidase-like galactose-binding" evidence="3">
    <location>
        <begin position="783"/>
        <end position="890"/>
    </location>
</feature>
<evidence type="ECO:0000256" key="1">
    <source>
        <dbReference type="ARBA" id="ARBA00022801"/>
    </source>
</evidence>
<dbReference type="SUPFAM" id="SSF49785">
    <property type="entry name" value="Galactose-binding domain-like"/>
    <property type="match status" value="1"/>
</dbReference>
<protein>
    <submittedName>
        <fullName evidence="4">Glycoside hydrolase</fullName>
    </submittedName>
</protein>
<proteinExistence type="predicted"/>
<evidence type="ECO:0000313" key="4">
    <source>
        <dbReference type="EMBL" id="KOS08228.1"/>
    </source>
</evidence>
<dbReference type="AlphaFoldDB" id="A0A0M8MLX2"/>
<dbReference type="PANTHER" id="PTHR36848">
    <property type="entry name" value="DNA-BINDING PROTEIN (PUTATIVE SECRETED PROTEIN)-RELATED"/>
    <property type="match status" value="1"/>
</dbReference>
<dbReference type="Pfam" id="PF17132">
    <property type="entry name" value="Glyco_hydro_106"/>
    <property type="match status" value="2"/>
</dbReference>
<dbReference type="Pfam" id="PF22666">
    <property type="entry name" value="Glyco_hydro_2_N2"/>
    <property type="match status" value="1"/>
</dbReference>
<dbReference type="RefSeq" id="WP_054410160.1">
    <property type="nucleotide sequence ID" value="NZ_FOYA01000003.1"/>
</dbReference>
<gene>
    <name evidence="4" type="ORF">AM493_05995</name>
</gene>
<dbReference type="STRING" id="1202724.AM493_05995"/>
<dbReference type="Gene3D" id="2.60.120.260">
    <property type="entry name" value="Galactose-binding domain-like"/>
    <property type="match status" value="1"/>
</dbReference>
<dbReference type="PANTHER" id="PTHR36848:SF2">
    <property type="entry name" value="SECRETED PROTEIN"/>
    <property type="match status" value="1"/>
</dbReference>
<dbReference type="GO" id="GO:0004553">
    <property type="term" value="F:hydrolase activity, hydrolyzing O-glycosyl compounds"/>
    <property type="evidence" value="ECO:0007669"/>
    <property type="project" value="InterPro"/>
</dbReference>
<dbReference type="EMBL" id="LIYD01000005">
    <property type="protein sequence ID" value="KOS08228.1"/>
    <property type="molecule type" value="Genomic_DNA"/>
</dbReference>
<organism evidence="4 5">
    <name type="scientific">Flavobacterium akiainvivens</name>
    <dbReference type="NCBI Taxonomy" id="1202724"/>
    <lineage>
        <taxon>Bacteria</taxon>
        <taxon>Pseudomonadati</taxon>
        <taxon>Bacteroidota</taxon>
        <taxon>Flavobacteriia</taxon>
        <taxon>Flavobacteriales</taxon>
        <taxon>Flavobacteriaceae</taxon>
        <taxon>Flavobacterium</taxon>
    </lineage>
</organism>
<dbReference type="GO" id="GO:0005975">
    <property type="term" value="P:carbohydrate metabolic process"/>
    <property type="evidence" value="ECO:0007669"/>
    <property type="project" value="InterPro"/>
</dbReference>
<dbReference type="Proteomes" id="UP000037755">
    <property type="component" value="Unassembled WGS sequence"/>
</dbReference>
<evidence type="ECO:0000256" key="2">
    <source>
        <dbReference type="SAM" id="SignalP"/>
    </source>
</evidence>
<evidence type="ECO:0000313" key="5">
    <source>
        <dbReference type="Proteomes" id="UP000037755"/>
    </source>
</evidence>
<dbReference type="PATRIC" id="fig|1202724.3.peg.1242"/>
<keyword evidence="1 4" id="KW-0378">Hydrolase</keyword>
<keyword evidence="5" id="KW-1185">Reference proteome</keyword>
<dbReference type="InterPro" id="IPR053161">
    <property type="entry name" value="Ulvan_degrading_GH"/>
</dbReference>
<sequence>MTIKTTLAALTLSVAFAAQAQVQWPQPTQTTKPWTRWWWMGSAVNEAGLNQQINALSTAGFGGVQIVPIYGAKGYESQYISYLTPKWMGMLDYTVAQSKSRGMGVDISVGTGWPIGGPQVTVEDAAAKMFVQTYTIKAGEKLQEKIVVNDEKQKAAGAFLSAVTAYSQDGKAEVLTDKITDDGALNWSPQSGTWQVYALFVGKTGQKVKRAALGGEGYTLDHFSSKALGNYFEKFDSAFGNSNHGVRSFFNDSYEVYGANWTADFFNEFKKRQGYALEPYIKYLTEPVEDEVTARVKSDYRETMSALMLENFTTKFTDWAHSKKSVNTNQAHGSPANLLDLYAAVDIPESETFGSTPFYIPGLRSAGAEAQEVGPDTAILKFASSAAHVMGKPLTSNETFTWLTEHFKTSWSQCKPEVEQVFLSGINHVFYHGTTYTPADAPFPGWVFYASTNFVLQNSLWPHLKGLNEYITRCQSILQSGQPDNEVLAYWPVYDSWHNAKGLDMPFGIHQIDRWLCPTVFYENVSALQAKGYSLDYSSDKMLAEARVVNGEIKVSDKGAAYKVLVVSQTEYMPLATLQSIVRLANEGGTIVLQRLPKDVPGLNADIDRQKFNAIIKGFKPVKKQDAISEIVIGKGKIILANELQKALAYAKVQREVLADTGLKFIKRKIDGGKYYYIVNHNEKAFNGNVNLASGAKSVVLLDPQTGEVGSVGFTSGATTTFRLQLQPGESVFVKLSDAKDTATPKWRYVEKEEQPIVLNNSWKLHFTEGGPSLPSDKIMKAPQPWTGFTDDAATQSFSGTGIYSTTFDLKSKSADDYILKINELYESARVIVNGQDAGIIWSVPFELNIGKYLKAGQNTIEIEVCNLMANRIRYMDQKKMEWRKYHEINFVNIHYKDFDASGWEVMPSGLENVSVVPVKLSK</sequence>
<dbReference type="OrthoDB" id="9761519at2"/>
<dbReference type="NCBIfam" id="NF045579">
    <property type="entry name" value="rhamnoside_JR"/>
    <property type="match status" value="1"/>
</dbReference>
<feature type="signal peptide" evidence="2">
    <location>
        <begin position="1"/>
        <end position="20"/>
    </location>
</feature>
<dbReference type="InterPro" id="IPR008979">
    <property type="entry name" value="Galactose-bd-like_sf"/>
</dbReference>
<feature type="chain" id="PRO_5005818766" evidence="2">
    <location>
        <begin position="21"/>
        <end position="923"/>
    </location>
</feature>
<evidence type="ECO:0000259" key="3">
    <source>
        <dbReference type="Pfam" id="PF22666"/>
    </source>
</evidence>
<comment type="caution">
    <text evidence="4">The sequence shown here is derived from an EMBL/GenBank/DDBJ whole genome shotgun (WGS) entry which is preliminary data.</text>
</comment>
<dbReference type="InterPro" id="IPR054593">
    <property type="entry name" value="Beta-mannosidase-like_N2"/>
</dbReference>
<reference evidence="4 5" key="1">
    <citation type="submission" date="2015-08" db="EMBL/GenBank/DDBJ databases">
        <title>Whole genome sequence of Flavobacterium akiainvivens IK-1T, from decaying Wikstroemia oahuensis, an endemic Hawaiian shrub.</title>
        <authorList>
            <person name="Wan X."/>
            <person name="Hou S."/>
            <person name="Saito J."/>
            <person name="Donachie S."/>
        </authorList>
    </citation>
    <scope>NUCLEOTIDE SEQUENCE [LARGE SCALE GENOMIC DNA]</scope>
    <source>
        <strain evidence="4 5">IK-1</strain>
    </source>
</reference>
<keyword evidence="2" id="KW-0732">Signal</keyword>